<accession>A0A3P3YFM8</accession>
<organism evidence="1 2">
    <name type="scientific">Plasmodiophora brassicae</name>
    <name type="common">Clubroot disease agent</name>
    <dbReference type="NCBI Taxonomy" id="37360"/>
    <lineage>
        <taxon>Eukaryota</taxon>
        <taxon>Sar</taxon>
        <taxon>Rhizaria</taxon>
        <taxon>Endomyxa</taxon>
        <taxon>Phytomyxea</taxon>
        <taxon>Plasmodiophorida</taxon>
        <taxon>Plasmodiophoridae</taxon>
        <taxon>Plasmodiophora</taxon>
    </lineage>
</organism>
<sequence length="467" mass="51664">MQRLGRWRPTRQPARRLLSTETKIVVNRTTYNQPGRGWRPTVGICLDGTSVEYIVEAIRAGAMPNLQNWTSGHWEAIPSAAPGCSRGLAAAVMPTFTNPNNVSIATGTTPRVHGISGNYFYDAERDEDVHMNAASYIRAPTIFSEMERRGVKVIVTTAKQKLYDLLAANLDLSQSIVVASETAEDQTTTAHLARHGIEGGIRALLPSYAATPGIYDPRISYHSLDTALALLQRHMEQSPMTPAMVYCSTTDFVQHQFVPGSPEANEFCAAVDERLGRFDSECSAMIGITADHGMNDKVKYDGTPNICYLRPVVDRVGVKCRIVLPITDAYVRHHGGLGSFAMLHFDNKRDAREAHGELCRMRGMYTIVNKAAAADEMSLPKDRLGDIVLVAKRDFVFASSPEEHDLSQLDPGVKLRSHGGFSEMTVPMYFNFKLNDAYAKRLHSGEMRNFHLFEALCNGAGQQTMHD</sequence>
<evidence type="ECO:0000313" key="1">
    <source>
        <dbReference type="EMBL" id="SPQ98998.1"/>
    </source>
</evidence>
<dbReference type="SUPFAM" id="SSF53649">
    <property type="entry name" value="Alkaline phosphatase-like"/>
    <property type="match status" value="1"/>
</dbReference>
<geneLocation type="mitochondrion" evidence="1"/>
<name>A0A3P3YFM8_PLABS</name>
<dbReference type="InterPro" id="IPR023116">
    <property type="entry name" value="Phosphonoacetate_hydro_insert"/>
</dbReference>
<gene>
    <name evidence="1" type="ORF">PLBR_LOCUS6213</name>
</gene>
<dbReference type="Proteomes" id="UP000290189">
    <property type="component" value="Unassembled WGS sequence"/>
</dbReference>
<dbReference type="InterPro" id="IPR017850">
    <property type="entry name" value="Alkaline_phosphatase_core_sf"/>
</dbReference>
<evidence type="ECO:0000313" key="2">
    <source>
        <dbReference type="Proteomes" id="UP000290189"/>
    </source>
</evidence>
<dbReference type="GO" id="GO:0016787">
    <property type="term" value="F:hydrolase activity"/>
    <property type="evidence" value="ECO:0007669"/>
    <property type="project" value="UniProtKB-ARBA"/>
</dbReference>
<protein>
    <recommendedName>
        <fullName evidence="3">Phosphonoacetate hydrolase</fullName>
    </recommendedName>
</protein>
<evidence type="ECO:0008006" key="3">
    <source>
        <dbReference type="Google" id="ProtNLM"/>
    </source>
</evidence>
<dbReference type="InterPro" id="IPR002591">
    <property type="entry name" value="Phosphodiest/P_Trfase"/>
</dbReference>
<keyword evidence="1" id="KW-0496">Mitochondrion</keyword>
<dbReference type="PANTHER" id="PTHR10151">
    <property type="entry name" value="ECTONUCLEOTIDE PYROPHOSPHATASE/PHOSPHODIESTERASE"/>
    <property type="match status" value="1"/>
</dbReference>
<proteinExistence type="predicted"/>
<dbReference type="Pfam" id="PF01663">
    <property type="entry name" value="Phosphodiest"/>
    <property type="match status" value="1"/>
</dbReference>
<dbReference type="PANTHER" id="PTHR10151:SF120">
    <property type="entry name" value="BIS(5'-ADENOSYL)-TRIPHOSPHATASE"/>
    <property type="match status" value="1"/>
</dbReference>
<reference evidence="1 2" key="1">
    <citation type="submission" date="2018-03" db="EMBL/GenBank/DDBJ databases">
        <authorList>
            <person name="Fogelqvist J."/>
        </authorList>
    </citation>
    <scope>NUCLEOTIDE SEQUENCE [LARGE SCALE GENOMIC DNA]</scope>
</reference>
<dbReference type="EMBL" id="OVEO01000011">
    <property type="protein sequence ID" value="SPQ98998.1"/>
    <property type="molecule type" value="Genomic_DNA"/>
</dbReference>
<dbReference type="Gene3D" id="3.30.1360.110">
    <property type="entry name" value="Domain 2, Phosphonoacetate Hydrolase"/>
    <property type="match status" value="1"/>
</dbReference>
<dbReference type="Gene3D" id="3.40.720.10">
    <property type="entry name" value="Alkaline Phosphatase, subunit A"/>
    <property type="match status" value="1"/>
</dbReference>
<dbReference type="AlphaFoldDB" id="A0A3P3YFM8"/>